<comment type="caution">
    <text evidence="2">The sequence shown here is derived from an EMBL/GenBank/DDBJ whole genome shotgun (WGS) entry which is preliminary data.</text>
</comment>
<sequence>MSSSQLTNTPPFTTNFISDPPITGKSPPFRRLLVTDEAPPRLFMLIDSNTISSFSSDPLVPLSSSECAHLTSFDPIPSTPPPTVSLGVETSYYLQALQGNYEDVRHDAVTQCLVADTGKEQEWEHCPTPRGPVARTKDSSSTSKAALDVRTIAFDVARKFPIDDYDKSSEDSFICSETTDKNIHTKNYTQGQEGHHPSPSSGDAVLSCWKTGPQFSYHGCDLRVFSPIPCQRGSLTIPNHKHDPIAHQHVSQCYAPRINSKVLMPDPLNIPQVQMKEVEDLVKVFNLQMIYRGSV</sequence>
<evidence type="ECO:0000313" key="2">
    <source>
        <dbReference type="EMBL" id="KAJ4484195.1"/>
    </source>
</evidence>
<gene>
    <name evidence="2" type="ORF">C8J55DRAFT_559337</name>
</gene>
<feature type="region of interest" description="Disordered" evidence="1">
    <location>
        <begin position="123"/>
        <end position="142"/>
    </location>
</feature>
<evidence type="ECO:0000313" key="3">
    <source>
        <dbReference type="Proteomes" id="UP001150238"/>
    </source>
</evidence>
<protein>
    <submittedName>
        <fullName evidence="2">Uncharacterized protein</fullName>
    </submittedName>
</protein>
<dbReference type="AlphaFoldDB" id="A0A9W9AL30"/>
<accession>A0A9W9AL30</accession>
<reference evidence="2" key="1">
    <citation type="submission" date="2022-08" db="EMBL/GenBank/DDBJ databases">
        <authorList>
            <consortium name="DOE Joint Genome Institute"/>
            <person name="Min B."/>
            <person name="Riley R."/>
            <person name="Sierra-Patev S."/>
            <person name="Naranjo-Ortiz M."/>
            <person name="Looney B."/>
            <person name="Konkel Z."/>
            <person name="Slot J.C."/>
            <person name="Sakamoto Y."/>
            <person name="Steenwyk J.L."/>
            <person name="Rokas A."/>
            <person name="Carro J."/>
            <person name="Camarero S."/>
            <person name="Ferreira P."/>
            <person name="Molpeceres G."/>
            <person name="Ruiz-Duenas F.J."/>
            <person name="Serrano A."/>
            <person name="Henrissat B."/>
            <person name="Drula E."/>
            <person name="Hughes K.W."/>
            <person name="Mata J.L."/>
            <person name="Ishikawa N.K."/>
            <person name="Vargas-Isla R."/>
            <person name="Ushijima S."/>
            <person name="Smith C.A."/>
            <person name="Ahrendt S."/>
            <person name="Andreopoulos W."/>
            <person name="He G."/>
            <person name="Labutti K."/>
            <person name="Lipzen A."/>
            <person name="Ng V."/>
            <person name="Sandor L."/>
            <person name="Barry K."/>
            <person name="Martinez A.T."/>
            <person name="Xiao Y."/>
            <person name="Gibbons J.G."/>
            <person name="Terashima K."/>
            <person name="Hibbett D.S."/>
            <person name="Grigoriev I.V."/>
        </authorList>
    </citation>
    <scope>NUCLEOTIDE SEQUENCE</scope>
    <source>
        <strain evidence="2">Sp2 HRB7682 ss15</strain>
    </source>
</reference>
<proteinExistence type="predicted"/>
<dbReference type="Proteomes" id="UP001150238">
    <property type="component" value="Unassembled WGS sequence"/>
</dbReference>
<organism evidence="2 3">
    <name type="scientific">Lentinula lateritia</name>
    <dbReference type="NCBI Taxonomy" id="40482"/>
    <lineage>
        <taxon>Eukaryota</taxon>
        <taxon>Fungi</taxon>
        <taxon>Dikarya</taxon>
        <taxon>Basidiomycota</taxon>
        <taxon>Agaricomycotina</taxon>
        <taxon>Agaricomycetes</taxon>
        <taxon>Agaricomycetidae</taxon>
        <taxon>Agaricales</taxon>
        <taxon>Marasmiineae</taxon>
        <taxon>Omphalotaceae</taxon>
        <taxon>Lentinula</taxon>
    </lineage>
</organism>
<name>A0A9W9AL30_9AGAR</name>
<dbReference type="EMBL" id="JANVFS010000012">
    <property type="protein sequence ID" value="KAJ4484195.1"/>
    <property type="molecule type" value="Genomic_DNA"/>
</dbReference>
<feature type="compositionally biased region" description="Polar residues" evidence="1">
    <location>
        <begin position="1"/>
        <end position="17"/>
    </location>
</feature>
<reference evidence="2" key="2">
    <citation type="journal article" date="2023" name="Proc. Natl. Acad. Sci. U.S.A.">
        <title>A global phylogenomic analysis of the shiitake genus Lentinula.</title>
        <authorList>
            <person name="Sierra-Patev S."/>
            <person name="Min B."/>
            <person name="Naranjo-Ortiz M."/>
            <person name="Looney B."/>
            <person name="Konkel Z."/>
            <person name="Slot J.C."/>
            <person name="Sakamoto Y."/>
            <person name="Steenwyk J.L."/>
            <person name="Rokas A."/>
            <person name="Carro J."/>
            <person name="Camarero S."/>
            <person name="Ferreira P."/>
            <person name="Molpeceres G."/>
            <person name="Ruiz-Duenas F.J."/>
            <person name="Serrano A."/>
            <person name="Henrissat B."/>
            <person name="Drula E."/>
            <person name="Hughes K.W."/>
            <person name="Mata J.L."/>
            <person name="Ishikawa N.K."/>
            <person name="Vargas-Isla R."/>
            <person name="Ushijima S."/>
            <person name="Smith C.A."/>
            <person name="Donoghue J."/>
            <person name="Ahrendt S."/>
            <person name="Andreopoulos W."/>
            <person name="He G."/>
            <person name="LaButti K."/>
            <person name="Lipzen A."/>
            <person name="Ng V."/>
            <person name="Riley R."/>
            <person name="Sandor L."/>
            <person name="Barry K."/>
            <person name="Martinez A.T."/>
            <person name="Xiao Y."/>
            <person name="Gibbons J.G."/>
            <person name="Terashima K."/>
            <person name="Grigoriev I.V."/>
            <person name="Hibbett D."/>
        </authorList>
    </citation>
    <scope>NUCLEOTIDE SEQUENCE</scope>
    <source>
        <strain evidence="2">Sp2 HRB7682 ss15</strain>
    </source>
</reference>
<evidence type="ECO:0000256" key="1">
    <source>
        <dbReference type="SAM" id="MobiDB-lite"/>
    </source>
</evidence>
<feature type="region of interest" description="Disordered" evidence="1">
    <location>
        <begin position="1"/>
        <end position="23"/>
    </location>
</feature>